<reference evidence="1" key="1">
    <citation type="submission" date="2021-06" db="EMBL/GenBank/DDBJ databases">
        <title>Comparative genomics, transcriptomics and evolutionary studies reveal genomic signatures of adaptation to plant cell wall in hemibiotrophic fungi.</title>
        <authorList>
            <consortium name="DOE Joint Genome Institute"/>
            <person name="Baroncelli R."/>
            <person name="Diaz J.F."/>
            <person name="Benocci T."/>
            <person name="Peng M."/>
            <person name="Battaglia E."/>
            <person name="Haridas S."/>
            <person name="Andreopoulos W."/>
            <person name="Labutti K."/>
            <person name="Pangilinan J."/>
            <person name="Floch G.L."/>
            <person name="Makela M.R."/>
            <person name="Henrissat B."/>
            <person name="Grigoriev I.V."/>
            <person name="Crouch J.A."/>
            <person name="De Vries R.P."/>
            <person name="Sukno S.A."/>
            <person name="Thon M.R."/>
        </authorList>
    </citation>
    <scope>NUCLEOTIDE SEQUENCE</scope>
    <source>
        <strain evidence="1">MAFF235873</strain>
    </source>
</reference>
<keyword evidence="2" id="KW-1185">Reference proteome</keyword>
<comment type="caution">
    <text evidence="1">The sequence shown here is derived from an EMBL/GenBank/DDBJ whole genome shotgun (WGS) entry which is preliminary data.</text>
</comment>
<organism evidence="1 2">
    <name type="scientific">Colletotrichum zoysiae</name>
    <dbReference type="NCBI Taxonomy" id="1216348"/>
    <lineage>
        <taxon>Eukaryota</taxon>
        <taxon>Fungi</taxon>
        <taxon>Dikarya</taxon>
        <taxon>Ascomycota</taxon>
        <taxon>Pezizomycotina</taxon>
        <taxon>Sordariomycetes</taxon>
        <taxon>Hypocreomycetidae</taxon>
        <taxon>Glomerellales</taxon>
        <taxon>Glomerellaceae</taxon>
        <taxon>Colletotrichum</taxon>
        <taxon>Colletotrichum graminicola species complex</taxon>
    </lineage>
</organism>
<name>A0AAD9HHQ9_9PEZI</name>
<proteinExistence type="predicted"/>
<evidence type="ECO:0000313" key="2">
    <source>
        <dbReference type="Proteomes" id="UP001232148"/>
    </source>
</evidence>
<dbReference type="Proteomes" id="UP001232148">
    <property type="component" value="Unassembled WGS sequence"/>
</dbReference>
<gene>
    <name evidence="1" type="ORF">LX32DRAFT_720811</name>
</gene>
<evidence type="ECO:0000313" key="1">
    <source>
        <dbReference type="EMBL" id="KAK2028284.1"/>
    </source>
</evidence>
<sequence>MNLPPPSDWGRSLAEAQNQQAIETLQSNITRLAETDVALARLSQDNVHQIQSVDAVRAPAADALPANIVAFFNAGIRRIEKQSNEQRQLGLQTVAAVTGFGFDKYCVGFELVDGILQNAAKSQARQQPSGSQSAAIMSKTAVTKGIEEAIDTRTLQQKLKEMLHATRWFVVVEPEVEYPMRPYCETFHTYVKENYNKSLMKAREDLDFERVVFDDNRVGSFAEYGGQIAP</sequence>
<dbReference type="EMBL" id="MU842881">
    <property type="protein sequence ID" value="KAK2028284.1"/>
    <property type="molecule type" value="Genomic_DNA"/>
</dbReference>
<protein>
    <submittedName>
        <fullName evidence="1">Uncharacterized protein</fullName>
    </submittedName>
</protein>
<accession>A0AAD9HHQ9</accession>
<dbReference type="AlphaFoldDB" id="A0AAD9HHQ9"/>